<reference evidence="1 2" key="1">
    <citation type="submission" date="2020-08" db="EMBL/GenBank/DDBJ databases">
        <title>A Genomic Blueprint of the Chicken Gut Microbiome.</title>
        <authorList>
            <person name="Gilroy R."/>
            <person name="Ravi A."/>
            <person name="Getino M."/>
            <person name="Pursley I."/>
            <person name="Horton D.L."/>
            <person name="Alikhan N.-F."/>
            <person name="Baker D."/>
            <person name="Gharbi K."/>
            <person name="Hall N."/>
            <person name="Watson M."/>
            <person name="Adriaenssens E.M."/>
            <person name="Foster-Nyarko E."/>
            <person name="Jarju S."/>
            <person name="Secka A."/>
            <person name="Antonio M."/>
            <person name="Oren A."/>
            <person name="Chaudhuri R."/>
            <person name="La Ragione R.M."/>
            <person name="Hildebrand F."/>
            <person name="Pallen M.J."/>
        </authorList>
    </citation>
    <scope>NUCLEOTIDE SEQUENCE [LARGE SCALE GENOMIC DNA]</scope>
    <source>
        <strain evidence="1 2">Sa1CVN1</strain>
    </source>
</reference>
<organism evidence="1 2">
    <name type="scientific">Phocaeicola intestinalis</name>
    <dbReference type="NCBI Taxonomy" id="2762212"/>
    <lineage>
        <taxon>Bacteria</taxon>
        <taxon>Pseudomonadati</taxon>
        <taxon>Bacteroidota</taxon>
        <taxon>Bacteroidia</taxon>
        <taxon>Bacteroidales</taxon>
        <taxon>Bacteroidaceae</taxon>
        <taxon>Phocaeicola</taxon>
    </lineage>
</organism>
<proteinExistence type="predicted"/>
<dbReference type="EMBL" id="JACSPP010000006">
    <property type="protein sequence ID" value="MBD8039458.1"/>
    <property type="molecule type" value="Genomic_DNA"/>
</dbReference>
<comment type="caution">
    <text evidence="1">The sequence shown here is derived from an EMBL/GenBank/DDBJ whole genome shotgun (WGS) entry which is preliminary data.</text>
</comment>
<protein>
    <submittedName>
        <fullName evidence="1">Uncharacterized protein</fullName>
    </submittedName>
</protein>
<dbReference type="InterPro" id="IPR053773">
    <property type="entry name" value="Vpar_1526-like"/>
</dbReference>
<evidence type="ECO:0000313" key="1">
    <source>
        <dbReference type="EMBL" id="MBD8039458.1"/>
    </source>
</evidence>
<gene>
    <name evidence="1" type="ORF">H9625_03150</name>
</gene>
<evidence type="ECO:0000313" key="2">
    <source>
        <dbReference type="Proteomes" id="UP000620874"/>
    </source>
</evidence>
<accession>A0ABR8Y5P3</accession>
<name>A0ABR8Y5P3_9BACT</name>
<dbReference type="RefSeq" id="WP_191762982.1">
    <property type="nucleotide sequence ID" value="NZ_JACSPP010000006.1"/>
</dbReference>
<dbReference type="NCBIfam" id="NF045477">
    <property type="entry name" value="LPO_1073_dom"/>
    <property type="match status" value="1"/>
</dbReference>
<dbReference type="Proteomes" id="UP000620874">
    <property type="component" value="Unassembled WGS sequence"/>
</dbReference>
<keyword evidence="2" id="KW-1185">Reference proteome</keyword>
<sequence length="360" mass="40449">MDISKKEQTQTAGDNAIQYQIESQNNNYSTQVTQYFGASPSEMVSVATTVYNQMYALSAKNYAEIATTTVNDRINAFGCELFPRLEKIEGALEKFMDPKFEFLLGDAQVTAAKSDRHDDLCMLSELLACHVLKGEDKKIDAGISHAIKIVDEIDNDALCALTIVCAFQFYSPVSGIAKEGLDILNNMFGKLMYLELPTGTNWMDHLDMLGALRMSSLGLKKSEPLLVSKFQEYSCAGIKKDSDELKRAYEILAMNNISSSVIIDNECLDGYVRLNISDIDNVKPQYKESILQIRSLYTKDKTIITAASSNFVNMWNSYENLKQIRDWWDAIPYAFNVSYMGRVLAQTNAKRIDPTLPDLI</sequence>